<name>A0A1R3K396_9ROSI</name>
<evidence type="ECO:0000313" key="14">
    <source>
        <dbReference type="EMBL" id="OMP01554.1"/>
    </source>
</evidence>
<accession>A0A1R3K396</accession>
<evidence type="ECO:0000256" key="12">
    <source>
        <dbReference type="SAM" id="Phobius"/>
    </source>
</evidence>
<dbReference type="PANTHER" id="PTHR48065:SF51">
    <property type="entry name" value="TYROSINE-SULFATED GLYCOPEPTIDE RECEPTOR 1-LIKE"/>
    <property type="match status" value="1"/>
</dbReference>
<evidence type="ECO:0000313" key="15">
    <source>
        <dbReference type="Proteomes" id="UP000187203"/>
    </source>
</evidence>
<evidence type="ECO:0000256" key="7">
    <source>
        <dbReference type="ARBA" id="ARBA00022737"/>
    </source>
</evidence>
<organism evidence="14 15">
    <name type="scientific">Corchorus olitorius</name>
    <dbReference type="NCBI Taxonomy" id="93759"/>
    <lineage>
        <taxon>Eukaryota</taxon>
        <taxon>Viridiplantae</taxon>
        <taxon>Streptophyta</taxon>
        <taxon>Embryophyta</taxon>
        <taxon>Tracheophyta</taxon>
        <taxon>Spermatophyta</taxon>
        <taxon>Magnoliopsida</taxon>
        <taxon>eudicotyledons</taxon>
        <taxon>Gunneridae</taxon>
        <taxon>Pentapetalae</taxon>
        <taxon>rosids</taxon>
        <taxon>malvids</taxon>
        <taxon>Malvales</taxon>
        <taxon>Malvaceae</taxon>
        <taxon>Grewioideae</taxon>
        <taxon>Apeibeae</taxon>
        <taxon>Corchorus</taxon>
    </lineage>
</organism>
<gene>
    <name evidence="14" type="ORF">COLO4_11779</name>
</gene>
<evidence type="ECO:0000256" key="9">
    <source>
        <dbReference type="ARBA" id="ARBA00023136"/>
    </source>
</evidence>
<keyword evidence="6" id="KW-0732">Signal</keyword>
<reference evidence="15" key="1">
    <citation type="submission" date="2013-09" db="EMBL/GenBank/DDBJ databases">
        <title>Corchorus olitorius genome sequencing.</title>
        <authorList>
            <person name="Alam M."/>
            <person name="Haque M.S."/>
            <person name="Islam M.S."/>
            <person name="Emdad E.M."/>
            <person name="Islam M.M."/>
            <person name="Ahmed B."/>
            <person name="Halim A."/>
            <person name="Hossen Q.M.M."/>
            <person name="Hossain M.Z."/>
            <person name="Ahmed R."/>
            <person name="Khan M.M."/>
            <person name="Islam R."/>
            <person name="Rashid M.M."/>
            <person name="Khan S.A."/>
            <person name="Rahman M.S."/>
            <person name="Alam M."/>
            <person name="Yahiya A.S."/>
            <person name="Khan M.S."/>
            <person name="Azam M.S."/>
            <person name="Haque T."/>
            <person name="Lashkar M.Z.H."/>
            <person name="Akhand A.I."/>
            <person name="Morshed G."/>
            <person name="Roy S."/>
            <person name="Uddin K.S."/>
            <person name="Rabeya T."/>
            <person name="Hossain A.S."/>
            <person name="Chowdhury A."/>
            <person name="Snigdha A.R."/>
            <person name="Mortoza M.S."/>
            <person name="Matin S.A."/>
            <person name="Hoque S.M.E."/>
            <person name="Islam M.K."/>
            <person name="Roy D.K."/>
            <person name="Haider R."/>
            <person name="Moosa M.M."/>
            <person name="Elias S.M."/>
            <person name="Hasan A.M."/>
            <person name="Jahan S."/>
            <person name="Shafiuddin M."/>
            <person name="Mahmood N."/>
            <person name="Shommy N.S."/>
        </authorList>
    </citation>
    <scope>NUCLEOTIDE SEQUENCE [LARGE SCALE GENOMIC DNA]</scope>
    <source>
        <strain evidence="15">cv. O-4</strain>
    </source>
</reference>
<comment type="similarity">
    <text evidence="2">Belongs to the RLP family.</text>
</comment>
<dbReference type="STRING" id="93759.A0A1R3K396"/>
<evidence type="ECO:0000256" key="1">
    <source>
        <dbReference type="ARBA" id="ARBA00004251"/>
    </source>
</evidence>
<evidence type="ECO:0000256" key="2">
    <source>
        <dbReference type="ARBA" id="ARBA00009592"/>
    </source>
</evidence>
<evidence type="ECO:0000256" key="11">
    <source>
        <dbReference type="ARBA" id="ARBA00023180"/>
    </source>
</evidence>
<dbReference type="PRINTS" id="PR00019">
    <property type="entry name" value="LEURICHRPT"/>
</dbReference>
<dbReference type="InterPro" id="IPR032675">
    <property type="entry name" value="LRR_dom_sf"/>
</dbReference>
<dbReference type="Pfam" id="PF00560">
    <property type="entry name" value="LRR_1"/>
    <property type="match status" value="9"/>
</dbReference>
<dbReference type="InterPro" id="IPR003591">
    <property type="entry name" value="Leu-rich_rpt_typical-subtyp"/>
</dbReference>
<dbReference type="OrthoDB" id="1740823at2759"/>
<dbReference type="SUPFAM" id="SSF52058">
    <property type="entry name" value="L domain-like"/>
    <property type="match status" value="4"/>
</dbReference>
<keyword evidence="10" id="KW-0675">Receptor</keyword>
<feature type="transmembrane region" description="Helical" evidence="12">
    <location>
        <begin position="12"/>
        <end position="32"/>
    </location>
</feature>
<protein>
    <recommendedName>
        <fullName evidence="13">Leucine-rich repeat-containing N-terminal plant-type domain-containing protein</fullName>
    </recommendedName>
</protein>
<dbReference type="PANTHER" id="PTHR48065">
    <property type="entry name" value="OS10G0469600 PROTEIN"/>
    <property type="match status" value="1"/>
</dbReference>
<dbReference type="FunFam" id="3.80.10.10:FF:000213">
    <property type="entry name" value="Tyrosine-sulfated glycopeptide receptor 1"/>
    <property type="match status" value="2"/>
</dbReference>
<proteinExistence type="inferred from homology"/>
<keyword evidence="8 12" id="KW-1133">Transmembrane helix</keyword>
<feature type="domain" description="Leucine-rich repeat-containing N-terminal plant-type" evidence="13">
    <location>
        <begin position="39"/>
        <end position="73"/>
    </location>
</feature>
<dbReference type="FunFam" id="3.80.10.10:FF:000095">
    <property type="entry name" value="LRR receptor-like serine/threonine-protein kinase GSO1"/>
    <property type="match status" value="1"/>
</dbReference>
<dbReference type="EMBL" id="AWUE01014741">
    <property type="protein sequence ID" value="OMP01554.1"/>
    <property type="molecule type" value="Genomic_DNA"/>
</dbReference>
<dbReference type="InterPro" id="IPR001611">
    <property type="entry name" value="Leu-rich_rpt"/>
</dbReference>
<dbReference type="PROSITE" id="PS51257">
    <property type="entry name" value="PROKAR_LIPOPROTEIN"/>
    <property type="match status" value="1"/>
</dbReference>
<keyword evidence="4" id="KW-0433">Leucine-rich repeat</keyword>
<dbReference type="SUPFAM" id="SSF52047">
    <property type="entry name" value="RNI-like"/>
    <property type="match status" value="1"/>
</dbReference>
<dbReference type="SMART" id="SM00369">
    <property type="entry name" value="LRR_TYP"/>
    <property type="match status" value="11"/>
</dbReference>
<keyword evidence="5 12" id="KW-0812">Transmembrane</keyword>
<dbReference type="Gene3D" id="3.80.10.10">
    <property type="entry name" value="Ribonuclease Inhibitor"/>
    <property type="match status" value="5"/>
</dbReference>
<comment type="subcellular location">
    <subcellularLocation>
        <location evidence="1">Cell membrane</location>
        <topology evidence="1">Single-pass type I membrane protein</topology>
    </subcellularLocation>
</comment>
<evidence type="ECO:0000256" key="3">
    <source>
        <dbReference type="ARBA" id="ARBA00022475"/>
    </source>
</evidence>
<evidence type="ECO:0000256" key="6">
    <source>
        <dbReference type="ARBA" id="ARBA00022729"/>
    </source>
</evidence>
<keyword evidence="3" id="KW-1003">Cell membrane</keyword>
<dbReference type="Proteomes" id="UP000187203">
    <property type="component" value="Unassembled WGS sequence"/>
</dbReference>
<dbReference type="PROSITE" id="PS51450">
    <property type="entry name" value="LRR"/>
    <property type="match status" value="3"/>
</dbReference>
<keyword evidence="15" id="KW-1185">Reference proteome</keyword>
<dbReference type="Pfam" id="PF13855">
    <property type="entry name" value="LRR_8"/>
    <property type="match status" value="3"/>
</dbReference>
<evidence type="ECO:0000256" key="4">
    <source>
        <dbReference type="ARBA" id="ARBA00022614"/>
    </source>
</evidence>
<comment type="caution">
    <text evidence="14">The sequence shown here is derived from an EMBL/GenBank/DDBJ whole genome shotgun (WGS) entry which is preliminary data.</text>
</comment>
<dbReference type="InterPro" id="IPR013210">
    <property type="entry name" value="LRR_N_plant-typ"/>
</dbReference>
<dbReference type="Pfam" id="PF08263">
    <property type="entry name" value="LRRNT_2"/>
    <property type="match status" value="1"/>
</dbReference>
<evidence type="ECO:0000259" key="13">
    <source>
        <dbReference type="Pfam" id="PF08263"/>
    </source>
</evidence>
<sequence length="1322" mass="144099">MKACYLIHQSKWLLNSVWFVLVLFLSCSATSYSACNQLDHDSLLSFSLGLAPSSPLNWSSSTDCCTWEGIGCDDKGRVTFLWLPFRGLKGGISPSLMNMTHLSHLNLSFNRLSGPLPAKMFSSFVLLETLDLSNNLISGELLPLSQLSSLLKLVDLSGNQFRGLIPPKFFQLAENLATFNVSHNGFSGSIPSQVCADHSMSIRVLDFSYNDFSGEIPAGLGKCSKLQVFRAGFNGLSGPIPNDIYNAAELQEASLPVNHLSGPVGDDIIRLTNIEIIDFSANELSGMIPRDIGKLYNLKKLFIHVNNLTGFLPTSLMNCTNLTSLNLRVNFLEGNLSTFDFSTLLNLRTIDLGNNRLKGSLPSSLYACKSLVTVRLASNQLEGQILPGIVQLESLSFLSLSGNYLTNITGAINILMDCKNLNTLIISGNFKGEEMPDSGVLSTSYGFQNIQILGLGGSRLTGRVPTWLDKLKNLEVLDISENQITGSIPSWLGSLPSLSYLDMSDNIISGELPIGLTKLPALMPSKKNNQVNNGNLELPVFIGIFYATNFYAYSKLYSMPPSINLRNNNLSGEIPIEIGQLKLLHVLDLSYNDFSGNIPDQLSQLTNLEKLYLSGNKLSGKIPTSFKGLNFLSSFSVAYNNLQGPIPSGGQFDTFNSSSFEGNPGLCGSILQRSCAATTEPPSPGKEQSFNTYFVIAGFISGLIVGSVSGSLCPTNKLIKFLCFEVKATKQIQLRLDQNKLDWLTSGTIASHVCAEYSMSIRVLDFSFNDFSGKIPPGLGKCSKLQVFRASFNSLSGPIPNEIYNAAALQEASVPGNYLSGPVGDDIIRLTNIEIIDFSTNKLSGMIPRDIGKLSNLKKLFLHVNNLTGFLPTSLMNCTNLTSLNLRVNRLEGNLSTFNFSTLLKLRTIDLGNNNLKGSLPSSLYSCKSLVAIRLASNRLKGQIVPDILQLESLSFLSLPINKLTNITGAIKILMGCKNLGTLIISKNFMGEEMPDDDSLLSSDGFQNVQILGLGGSNLTGRVPTWLAKLKNLKVLDISQNQITGSIPSWLGSLPSLFYLDMSGNFISGEFPLGLTKLPTLMSSEINTQVNNSYMEFPVFTMPTNASFQQYNKLYSLPPAIYLGNNNLSGEIPVEIGQLKLLHVLDLSFNDFSGNIPDQISQLTNLERLDLSGNKLSGKIPTSFKGLHFLSSFSVAYNNLQGPIPSGGQFDTFSSSSFEGNPGLCGSILQRSCDTIATSPTESPSPGKEQSFNTYFVIAGFISGLIVKSVSGSRCPTNKLIKFLCFEVKATKQIQLRLDQDKLDSHDWLTRLDRFEEAKKGR</sequence>
<evidence type="ECO:0000256" key="10">
    <source>
        <dbReference type="ARBA" id="ARBA00023170"/>
    </source>
</evidence>
<dbReference type="SMART" id="SM00365">
    <property type="entry name" value="LRR_SD22"/>
    <property type="match status" value="8"/>
</dbReference>
<evidence type="ECO:0000256" key="8">
    <source>
        <dbReference type="ARBA" id="ARBA00022989"/>
    </source>
</evidence>
<keyword evidence="9 12" id="KW-0472">Membrane</keyword>
<keyword evidence="7" id="KW-0677">Repeat</keyword>
<evidence type="ECO:0000256" key="5">
    <source>
        <dbReference type="ARBA" id="ARBA00022692"/>
    </source>
</evidence>
<dbReference type="FunFam" id="3.80.10.10:FF:000041">
    <property type="entry name" value="LRR receptor-like serine/threonine-protein kinase ERECTA"/>
    <property type="match status" value="1"/>
</dbReference>
<dbReference type="GO" id="GO:0005886">
    <property type="term" value="C:plasma membrane"/>
    <property type="evidence" value="ECO:0007669"/>
    <property type="project" value="UniProtKB-SubCell"/>
</dbReference>
<keyword evidence="11" id="KW-0325">Glycoprotein</keyword>